<dbReference type="Pfam" id="PF00106">
    <property type="entry name" value="adh_short"/>
    <property type="match status" value="1"/>
</dbReference>
<evidence type="ECO:0000313" key="2">
    <source>
        <dbReference type="EMBL" id="CZR63891.1"/>
    </source>
</evidence>
<dbReference type="EMBL" id="FJOG01000025">
    <property type="protein sequence ID" value="CZR63891.1"/>
    <property type="molecule type" value="Genomic_DNA"/>
</dbReference>
<dbReference type="Proteomes" id="UP000184330">
    <property type="component" value="Unassembled WGS sequence"/>
</dbReference>
<name>A0A1L7XFT0_9HELO</name>
<dbReference type="InterPro" id="IPR036291">
    <property type="entry name" value="NAD(P)-bd_dom_sf"/>
</dbReference>
<dbReference type="AlphaFoldDB" id="A0A1L7XFT0"/>
<dbReference type="GO" id="GO:0005737">
    <property type="term" value="C:cytoplasm"/>
    <property type="evidence" value="ECO:0007669"/>
    <property type="project" value="TreeGrafter"/>
</dbReference>
<dbReference type="SUPFAM" id="SSF51735">
    <property type="entry name" value="NAD(P)-binding Rossmann-fold domains"/>
    <property type="match status" value="1"/>
</dbReference>
<dbReference type="PANTHER" id="PTHR43544">
    <property type="entry name" value="SHORT-CHAIN DEHYDROGENASE/REDUCTASE"/>
    <property type="match status" value="1"/>
</dbReference>
<dbReference type="PANTHER" id="PTHR43544:SF32">
    <property type="entry name" value="CHAIN DEHYDROGENASE, PUTATIVE (AFU_ORTHOLOGUE AFUA_5G01530)-RELATED"/>
    <property type="match status" value="1"/>
</dbReference>
<dbReference type="OrthoDB" id="1933717at2759"/>
<dbReference type="PRINTS" id="PR00081">
    <property type="entry name" value="GDHRDH"/>
</dbReference>
<keyword evidence="3" id="KW-1185">Reference proteome</keyword>
<dbReference type="InterPro" id="IPR051468">
    <property type="entry name" value="Fungal_SecMetab_SDRs"/>
</dbReference>
<proteinExistence type="inferred from homology"/>
<comment type="similarity">
    <text evidence="1">Belongs to the short-chain dehydrogenases/reductases (SDR) family.</text>
</comment>
<evidence type="ECO:0000313" key="3">
    <source>
        <dbReference type="Proteomes" id="UP000184330"/>
    </source>
</evidence>
<dbReference type="GO" id="GO:0016491">
    <property type="term" value="F:oxidoreductase activity"/>
    <property type="evidence" value="ECO:0007669"/>
    <property type="project" value="TreeGrafter"/>
</dbReference>
<dbReference type="InterPro" id="IPR002347">
    <property type="entry name" value="SDR_fam"/>
</dbReference>
<dbReference type="GO" id="GO:0019748">
    <property type="term" value="P:secondary metabolic process"/>
    <property type="evidence" value="ECO:0007669"/>
    <property type="project" value="TreeGrafter"/>
</dbReference>
<reference evidence="2 3" key="1">
    <citation type="submission" date="2016-03" db="EMBL/GenBank/DDBJ databases">
        <authorList>
            <person name="Ploux O."/>
        </authorList>
    </citation>
    <scope>NUCLEOTIDE SEQUENCE [LARGE SCALE GENOMIC DNA]</scope>
    <source>
        <strain evidence="2 3">UAMH 11012</strain>
    </source>
</reference>
<sequence>MTSEQTIALITGANRGIGYEIAANLLRHSSKYHILLASRILSSGQNAATTLSSLPDIKGSVEAIQLDVTSDSSVDAAAAYVSEKYGRLDILVNNAGMFPKNPIRREALRSVLETNVVGSMSVTESFLPLLRESQEKRLVFVSSSVGSISQAADPESKYYNPGAIEYRSSKAAVNMMLVQYWVALQKEGFKVLGADPGLCATDFLNKEVVLARGAVGADVGGERVAVVVRGERDGEMGRVWGEYGLSPW</sequence>
<evidence type="ECO:0000256" key="1">
    <source>
        <dbReference type="ARBA" id="ARBA00006484"/>
    </source>
</evidence>
<accession>A0A1L7XFT0</accession>
<dbReference type="Gene3D" id="3.40.50.720">
    <property type="entry name" value="NAD(P)-binding Rossmann-like Domain"/>
    <property type="match status" value="1"/>
</dbReference>
<gene>
    <name evidence="2" type="ORF">PAC_13788</name>
</gene>
<protein>
    <submittedName>
        <fullName evidence="2">Related to dehydrogenases with different specificities (Related to short-chain alcohol dehydrogenases)</fullName>
    </submittedName>
</protein>
<organism evidence="2 3">
    <name type="scientific">Phialocephala subalpina</name>
    <dbReference type="NCBI Taxonomy" id="576137"/>
    <lineage>
        <taxon>Eukaryota</taxon>
        <taxon>Fungi</taxon>
        <taxon>Dikarya</taxon>
        <taxon>Ascomycota</taxon>
        <taxon>Pezizomycotina</taxon>
        <taxon>Leotiomycetes</taxon>
        <taxon>Helotiales</taxon>
        <taxon>Mollisiaceae</taxon>
        <taxon>Phialocephala</taxon>
        <taxon>Phialocephala fortinii species complex</taxon>
    </lineage>
</organism>